<sequence>MIIIGLSIAVVAFARHRVLDGRASVVPAEFNKLERYLQERRRRRCQ</sequence>
<keyword evidence="1" id="KW-0614">Plasmid</keyword>
<dbReference type="Proteomes" id="UP000256952">
    <property type="component" value="Plasmid CBM2613_p"/>
</dbReference>
<organism evidence="1 3">
    <name type="scientific">Cupriavidus taiwanensis</name>
    <dbReference type="NCBI Taxonomy" id="164546"/>
    <lineage>
        <taxon>Bacteria</taxon>
        <taxon>Pseudomonadati</taxon>
        <taxon>Pseudomonadota</taxon>
        <taxon>Betaproteobacteria</taxon>
        <taxon>Burkholderiales</taxon>
        <taxon>Burkholderiaceae</taxon>
        <taxon>Cupriavidus</taxon>
    </lineage>
</organism>
<name>A0A375EDJ5_9BURK</name>
<protein>
    <submittedName>
        <fullName evidence="1">Uncharacterized protein</fullName>
    </submittedName>
</protein>
<accession>A0A375EDJ5</accession>
<reference evidence="2 3" key="2">
    <citation type="submission" date="2018-01" db="EMBL/GenBank/DDBJ databases">
        <authorList>
            <person name="Gaut B.S."/>
            <person name="Morton B.R."/>
            <person name="Clegg M.T."/>
            <person name="Duvall M.R."/>
        </authorList>
    </citation>
    <scope>NUCLEOTIDE SEQUENCE [LARGE SCALE GENOMIC DNA]</scope>
    <source>
        <strain evidence="2">Cupriavidus taiwanensis STM 8555</strain>
        <plasmid evidence="2">I</plasmid>
        <plasmid evidence="3">Plasmid cbm2613_p</plasmid>
    </source>
</reference>
<dbReference type="EMBL" id="LT976981">
    <property type="protein sequence ID" value="SOZ74505.1"/>
    <property type="molecule type" value="Genomic_DNA"/>
</dbReference>
<evidence type="ECO:0000313" key="2">
    <source>
        <dbReference type="EMBL" id="SPD48782.1"/>
    </source>
</evidence>
<evidence type="ECO:0000313" key="3">
    <source>
        <dbReference type="Proteomes" id="UP000256952"/>
    </source>
</evidence>
<evidence type="ECO:0000313" key="1">
    <source>
        <dbReference type="EMBL" id="SOZ74505.1"/>
    </source>
</evidence>
<geneLocation type="plasmid" evidence="2">
    <name>I</name>
</geneLocation>
<gene>
    <name evidence="2" type="ORF">CBM2612_P0127</name>
    <name evidence="1" type="ORF">CBM2613_P30018</name>
</gene>
<geneLocation type="plasmid" evidence="3">
    <name>cbm2613_p</name>
</geneLocation>
<dbReference type="EMBL" id="LT984809">
    <property type="protein sequence ID" value="SPD48782.1"/>
    <property type="molecule type" value="Genomic_DNA"/>
</dbReference>
<dbReference type="AlphaFoldDB" id="A0A375EDJ5"/>
<reference evidence="1" key="1">
    <citation type="submission" date="2018-01" db="EMBL/GenBank/DDBJ databases">
        <authorList>
            <person name="Clerissi C."/>
        </authorList>
    </citation>
    <scope>NUCLEOTIDE SEQUENCE</scope>
    <source>
        <strain evidence="1">Cupriavidus taiwanensis STM 8556</strain>
        <plasmid evidence="1">CBM2613_p</plasmid>
    </source>
</reference>
<proteinExistence type="predicted"/>
<geneLocation type="plasmid" evidence="1">
    <name>CBM2613_p</name>
</geneLocation>